<dbReference type="InterPro" id="IPR039420">
    <property type="entry name" value="WalR-like"/>
</dbReference>
<dbReference type="PROSITE" id="PS50110">
    <property type="entry name" value="RESPONSE_REGULATORY"/>
    <property type="match status" value="1"/>
</dbReference>
<keyword evidence="1 6" id="KW-0597">Phosphoprotein</keyword>
<sequence>MNKLIAIVDDEPDIVELVSINLKKAMFKVDGFSDAESFYRFLDVKIPDLIILDLMLPNADGLEICKYLKREDKFSSIPIIMLTAKGEETDKVLGLEFGADDYVTKPFSPKELVARVKAVLRRRQKDEGSRKLDIGGILTIDLETYEVVVEGRKIELTSTEFRILKLLLSKKSKVFPRHDILDHLWGHDKIVLDRTIDVHIKNLRDKLGKAGQFIKNIRGIGYKLEE</sequence>
<dbReference type="EMBL" id="MAYW01000033">
    <property type="protein sequence ID" value="ODS33283.1"/>
    <property type="molecule type" value="Genomic_DNA"/>
</dbReference>
<dbReference type="PROSITE" id="PS51755">
    <property type="entry name" value="OMPR_PHOB"/>
    <property type="match status" value="1"/>
</dbReference>
<dbReference type="Gene3D" id="3.40.50.2300">
    <property type="match status" value="1"/>
</dbReference>
<dbReference type="GO" id="GO:0006355">
    <property type="term" value="P:regulation of DNA-templated transcription"/>
    <property type="evidence" value="ECO:0007669"/>
    <property type="project" value="InterPro"/>
</dbReference>
<feature type="modified residue" description="4-aspartylphosphate" evidence="6">
    <location>
        <position position="53"/>
    </location>
</feature>
<reference evidence="10 11" key="1">
    <citation type="submission" date="2016-07" db="EMBL/GenBank/DDBJ databases">
        <title>Draft genome of Scalindua rubra, obtained from a brine-seawater interface in the Red Sea, sheds light on salt adaptation in anammox bacteria.</title>
        <authorList>
            <person name="Speth D.R."/>
            <person name="Lagkouvardos I."/>
            <person name="Wang Y."/>
            <person name="Qian P.-Y."/>
            <person name="Dutilh B.E."/>
            <person name="Jetten M.S."/>
        </authorList>
    </citation>
    <scope>NUCLEOTIDE SEQUENCE [LARGE SCALE GENOMIC DNA]</scope>
    <source>
        <strain evidence="10">BSI-1</strain>
    </source>
</reference>
<dbReference type="InterPro" id="IPR011006">
    <property type="entry name" value="CheY-like_superfamily"/>
</dbReference>
<dbReference type="GO" id="GO:0005829">
    <property type="term" value="C:cytosol"/>
    <property type="evidence" value="ECO:0007669"/>
    <property type="project" value="TreeGrafter"/>
</dbReference>
<name>A0A1E3XCE8_9BACT</name>
<dbReference type="InterPro" id="IPR016032">
    <property type="entry name" value="Sig_transdc_resp-reg_C-effctor"/>
</dbReference>
<comment type="caution">
    <text evidence="10">The sequence shown here is derived from an EMBL/GenBank/DDBJ whole genome shotgun (WGS) entry which is preliminary data.</text>
</comment>
<dbReference type="InterPro" id="IPR001789">
    <property type="entry name" value="Sig_transdc_resp-reg_receiver"/>
</dbReference>
<dbReference type="SMART" id="SM00862">
    <property type="entry name" value="Trans_reg_C"/>
    <property type="match status" value="1"/>
</dbReference>
<dbReference type="CDD" id="cd00383">
    <property type="entry name" value="trans_reg_C"/>
    <property type="match status" value="1"/>
</dbReference>
<feature type="domain" description="Response regulatory" evidence="8">
    <location>
        <begin position="4"/>
        <end position="120"/>
    </location>
</feature>
<dbReference type="GO" id="GO:0000976">
    <property type="term" value="F:transcription cis-regulatory region binding"/>
    <property type="evidence" value="ECO:0007669"/>
    <property type="project" value="TreeGrafter"/>
</dbReference>
<evidence type="ECO:0000256" key="6">
    <source>
        <dbReference type="PROSITE-ProRule" id="PRU00169"/>
    </source>
</evidence>
<evidence type="ECO:0000259" key="9">
    <source>
        <dbReference type="PROSITE" id="PS51755"/>
    </source>
</evidence>
<keyword evidence="4 7" id="KW-0238">DNA-binding</keyword>
<keyword evidence="2" id="KW-0902">Two-component regulatory system</keyword>
<evidence type="ECO:0000256" key="5">
    <source>
        <dbReference type="ARBA" id="ARBA00023163"/>
    </source>
</evidence>
<dbReference type="PANTHER" id="PTHR48111">
    <property type="entry name" value="REGULATOR OF RPOS"/>
    <property type="match status" value="1"/>
</dbReference>
<evidence type="ECO:0000256" key="7">
    <source>
        <dbReference type="PROSITE-ProRule" id="PRU01091"/>
    </source>
</evidence>
<dbReference type="GO" id="GO:0032993">
    <property type="term" value="C:protein-DNA complex"/>
    <property type="evidence" value="ECO:0007669"/>
    <property type="project" value="TreeGrafter"/>
</dbReference>
<dbReference type="SUPFAM" id="SSF52172">
    <property type="entry name" value="CheY-like"/>
    <property type="match status" value="1"/>
</dbReference>
<dbReference type="Gene3D" id="1.10.10.10">
    <property type="entry name" value="Winged helix-like DNA-binding domain superfamily/Winged helix DNA-binding domain"/>
    <property type="match status" value="1"/>
</dbReference>
<proteinExistence type="predicted"/>
<evidence type="ECO:0000256" key="1">
    <source>
        <dbReference type="ARBA" id="ARBA00022553"/>
    </source>
</evidence>
<evidence type="ECO:0000256" key="4">
    <source>
        <dbReference type="ARBA" id="ARBA00023125"/>
    </source>
</evidence>
<dbReference type="SUPFAM" id="SSF46894">
    <property type="entry name" value="C-terminal effector domain of the bipartite response regulators"/>
    <property type="match status" value="1"/>
</dbReference>
<dbReference type="Pfam" id="PF00486">
    <property type="entry name" value="Trans_reg_C"/>
    <property type="match status" value="1"/>
</dbReference>
<dbReference type="InterPro" id="IPR001867">
    <property type="entry name" value="OmpR/PhoB-type_DNA-bd"/>
</dbReference>
<dbReference type="PANTHER" id="PTHR48111:SF1">
    <property type="entry name" value="TWO-COMPONENT RESPONSE REGULATOR ORR33"/>
    <property type="match status" value="1"/>
</dbReference>
<dbReference type="GO" id="GO:0000156">
    <property type="term" value="F:phosphorelay response regulator activity"/>
    <property type="evidence" value="ECO:0007669"/>
    <property type="project" value="TreeGrafter"/>
</dbReference>
<keyword evidence="3" id="KW-0805">Transcription regulation</keyword>
<evidence type="ECO:0000313" key="10">
    <source>
        <dbReference type="EMBL" id="ODS33283.1"/>
    </source>
</evidence>
<feature type="domain" description="OmpR/PhoB-type" evidence="9">
    <location>
        <begin position="129"/>
        <end position="226"/>
    </location>
</feature>
<dbReference type="AlphaFoldDB" id="A0A1E3XCE8"/>
<protein>
    <submittedName>
        <fullName evidence="10">Two-component response regulator</fullName>
    </submittedName>
</protein>
<dbReference type="Pfam" id="PF00072">
    <property type="entry name" value="Response_reg"/>
    <property type="match status" value="1"/>
</dbReference>
<keyword evidence="5" id="KW-0804">Transcription</keyword>
<dbReference type="Gene3D" id="6.10.250.690">
    <property type="match status" value="1"/>
</dbReference>
<dbReference type="Proteomes" id="UP000094056">
    <property type="component" value="Unassembled WGS sequence"/>
</dbReference>
<dbReference type="InterPro" id="IPR036388">
    <property type="entry name" value="WH-like_DNA-bd_sf"/>
</dbReference>
<dbReference type="PATRIC" id="fig|1872076.5.peg.1879"/>
<feature type="DNA-binding region" description="OmpR/PhoB-type" evidence="7">
    <location>
        <begin position="129"/>
        <end position="226"/>
    </location>
</feature>
<evidence type="ECO:0000256" key="2">
    <source>
        <dbReference type="ARBA" id="ARBA00023012"/>
    </source>
</evidence>
<evidence type="ECO:0000259" key="8">
    <source>
        <dbReference type="PROSITE" id="PS50110"/>
    </source>
</evidence>
<evidence type="ECO:0000313" key="11">
    <source>
        <dbReference type="Proteomes" id="UP000094056"/>
    </source>
</evidence>
<accession>A0A1E3XCE8</accession>
<organism evidence="10 11">
    <name type="scientific">Candidatus Scalindua rubra</name>
    <dbReference type="NCBI Taxonomy" id="1872076"/>
    <lineage>
        <taxon>Bacteria</taxon>
        <taxon>Pseudomonadati</taxon>
        <taxon>Planctomycetota</taxon>
        <taxon>Candidatus Brocadiia</taxon>
        <taxon>Candidatus Brocadiales</taxon>
        <taxon>Candidatus Scalinduaceae</taxon>
        <taxon>Candidatus Scalindua</taxon>
    </lineage>
</organism>
<dbReference type="SMART" id="SM00448">
    <property type="entry name" value="REC"/>
    <property type="match status" value="1"/>
</dbReference>
<evidence type="ECO:0000256" key="3">
    <source>
        <dbReference type="ARBA" id="ARBA00023015"/>
    </source>
</evidence>
<gene>
    <name evidence="10" type="ORF">SCARUB_01604</name>
</gene>